<keyword evidence="6 11" id="KW-0874">Quinone</keyword>
<keyword evidence="9 11" id="KW-0520">NAD</keyword>
<evidence type="ECO:0000256" key="1">
    <source>
        <dbReference type="ARBA" id="ARBA00004141"/>
    </source>
</evidence>
<evidence type="ECO:0000256" key="10">
    <source>
        <dbReference type="ARBA" id="ARBA00023136"/>
    </source>
</evidence>
<keyword evidence="7 11" id="KW-1278">Translocase</keyword>
<evidence type="ECO:0000256" key="11">
    <source>
        <dbReference type="HAMAP-Rule" id="MF_01394"/>
    </source>
</evidence>
<evidence type="ECO:0000256" key="4">
    <source>
        <dbReference type="ARBA" id="ARBA00022475"/>
    </source>
</evidence>
<dbReference type="Gene3D" id="1.20.58.1610">
    <property type="entry name" value="NADH:ubiquinone/plastoquinone oxidoreductase, chain 3"/>
    <property type="match status" value="1"/>
</dbReference>
<comment type="catalytic activity">
    <reaction evidence="11 12">
        <text>a quinone + NADH + 5 H(+)(in) = a quinol + NAD(+) + 4 H(+)(out)</text>
        <dbReference type="Rhea" id="RHEA:57888"/>
        <dbReference type="ChEBI" id="CHEBI:15378"/>
        <dbReference type="ChEBI" id="CHEBI:24646"/>
        <dbReference type="ChEBI" id="CHEBI:57540"/>
        <dbReference type="ChEBI" id="CHEBI:57945"/>
        <dbReference type="ChEBI" id="CHEBI:132124"/>
    </reaction>
</comment>
<comment type="subunit">
    <text evidence="11">NDH-1 is composed of 14 different subunits. Subunits NuoA, H, J, K, L, M, N constitute the membrane sector of the complex.</text>
</comment>
<keyword evidence="8 11" id="KW-1133">Transmembrane helix</keyword>
<dbReference type="AlphaFoldDB" id="A0A0C1H6M3"/>
<dbReference type="EMBL" id="JSAN01000038">
    <property type="protein sequence ID" value="KIC73094.1"/>
    <property type="molecule type" value="Genomic_DNA"/>
</dbReference>
<dbReference type="Pfam" id="PF00507">
    <property type="entry name" value="Oxidored_q4"/>
    <property type="match status" value="1"/>
</dbReference>
<keyword evidence="11" id="KW-0830">Ubiquinone</keyword>
<proteinExistence type="inferred from homology"/>
<dbReference type="HAMAP" id="MF_01394">
    <property type="entry name" value="NDH1_NuoA"/>
    <property type="match status" value="1"/>
</dbReference>
<organism evidence="13 14">
    <name type="scientific">Candidatus Protochlamydia amoebophila</name>
    <dbReference type="NCBI Taxonomy" id="362787"/>
    <lineage>
        <taxon>Bacteria</taxon>
        <taxon>Pseudomonadati</taxon>
        <taxon>Chlamydiota</taxon>
        <taxon>Chlamydiia</taxon>
        <taxon>Parachlamydiales</taxon>
        <taxon>Parachlamydiaceae</taxon>
        <taxon>Candidatus Protochlamydia</taxon>
    </lineage>
</organism>
<keyword evidence="10 11" id="KW-0472">Membrane</keyword>
<reference evidence="13 14" key="1">
    <citation type="journal article" date="2014" name="Mol. Biol. Evol.">
        <title>Massive expansion of Ubiquitination-related gene families within the Chlamydiae.</title>
        <authorList>
            <person name="Domman D."/>
            <person name="Collingro A."/>
            <person name="Lagkouvardos I."/>
            <person name="Gehre L."/>
            <person name="Weinmaier T."/>
            <person name="Rattei T."/>
            <person name="Subtil A."/>
            <person name="Horn M."/>
        </authorList>
    </citation>
    <scope>NUCLEOTIDE SEQUENCE [LARGE SCALE GENOMIC DNA]</scope>
    <source>
        <strain evidence="13 14">EI2</strain>
    </source>
</reference>
<comment type="subcellular location">
    <subcellularLocation>
        <location evidence="11 12">Cell membrane</location>
        <topology evidence="11 12">Multi-pass membrane protein</topology>
    </subcellularLocation>
    <subcellularLocation>
        <location evidence="1">Membrane</location>
        <topology evidence="1">Multi-pass membrane protein</topology>
    </subcellularLocation>
</comment>
<dbReference type="Proteomes" id="UP000031465">
    <property type="component" value="Unassembled WGS sequence"/>
</dbReference>
<keyword evidence="4 11" id="KW-1003">Cell membrane</keyword>
<evidence type="ECO:0000256" key="7">
    <source>
        <dbReference type="ARBA" id="ARBA00022967"/>
    </source>
</evidence>
<sequence length="135" mass="15801">MTASNKNSQSFKGRILLVSENFPIYIYFGFVFLVTLIVIGLSGLFPSKKTSQVKFMPYESGIQTETHLLEKRFPLRHYLVALMFLVFDIEVIFLYPWAVVGKQIGSFAFYEMTFFLLTLVVGFIYVWRKRGLEWE</sequence>
<keyword evidence="13" id="KW-0560">Oxidoreductase</keyword>
<name>A0A0C1H6M3_9BACT</name>
<dbReference type="InterPro" id="IPR000440">
    <property type="entry name" value="NADH_UbQ/plastoQ_OxRdtase_su3"/>
</dbReference>
<keyword evidence="3 11" id="KW-0813">Transport</keyword>
<evidence type="ECO:0000313" key="14">
    <source>
        <dbReference type="Proteomes" id="UP000031465"/>
    </source>
</evidence>
<evidence type="ECO:0000256" key="5">
    <source>
        <dbReference type="ARBA" id="ARBA00022692"/>
    </source>
</evidence>
<dbReference type="PATRIC" id="fig|362787.3.peg.632"/>
<evidence type="ECO:0000256" key="3">
    <source>
        <dbReference type="ARBA" id="ARBA00022448"/>
    </source>
</evidence>
<gene>
    <name evidence="11 13" type="primary">nuoA</name>
    <name evidence="13" type="ORF">DB44_BP00250</name>
</gene>
<dbReference type="EC" id="7.1.1.-" evidence="11"/>
<dbReference type="GO" id="GO:0008137">
    <property type="term" value="F:NADH dehydrogenase (ubiquinone) activity"/>
    <property type="evidence" value="ECO:0007669"/>
    <property type="project" value="InterPro"/>
</dbReference>
<evidence type="ECO:0000256" key="12">
    <source>
        <dbReference type="RuleBase" id="RU003639"/>
    </source>
</evidence>
<comment type="function">
    <text evidence="11">NDH-1 shuttles electrons from NADH, via FMN and iron-sulfur (Fe-S) centers, to quinones in the respiratory chain. The immediate electron acceptor for the enzyme in this species is believed to be ubiquinone. Couples the redox reaction to proton translocation (for every two electrons transferred, four hydrogen ions are translocated across the cytoplasmic membrane), and thus conserves the redox energy in a proton gradient.</text>
</comment>
<feature type="transmembrane region" description="Helical" evidence="11">
    <location>
        <begin position="24"/>
        <end position="45"/>
    </location>
</feature>
<evidence type="ECO:0000313" key="13">
    <source>
        <dbReference type="EMBL" id="KIC73094.1"/>
    </source>
</evidence>
<dbReference type="InterPro" id="IPR023043">
    <property type="entry name" value="NAD(P)H_OxRDtase_bac/plastid"/>
</dbReference>
<dbReference type="GO" id="GO:0005886">
    <property type="term" value="C:plasma membrane"/>
    <property type="evidence" value="ECO:0007669"/>
    <property type="project" value="UniProtKB-SubCell"/>
</dbReference>
<evidence type="ECO:0000256" key="9">
    <source>
        <dbReference type="ARBA" id="ARBA00023027"/>
    </source>
</evidence>
<dbReference type="PANTHER" id="PTHR11058:SF22">
    <property type="entry name" value="NADH-QUINONE OXIDOREDUCTASE SUBUNIT A"/>
    <property type="match status" value="1"/>
</dbReference>
<accession>A0A0C1H6M3</accession>
<feature type="transmembrane region" description="Helical" evidence="11">
    <location>
        <begin position="104"/>
        <end position="127"/>
    </location>
</feature>
<dbReference type="GO" id="GO:0030964">
    <property type="term" value="C:NADH dehydrogenase complex"/>
    <property type="evidence" value="ECO:0007669"/>
    <property type="project" value="TreeGrafter"/>
</dbReference>
<comment type="similarity">
    <text evidence="2 11 12">Belongs to the complex I subunit 3 family.</text>
</comment>
<dbReference type="PANTHER" id="PTHR11058">
    <property type="entry name" value="NADH-UBIQUINONE OXIDOREDUCTASE CHAIN 3"/>
    <property type="match status" value="1"/>
</dbReference>
<evidence type="ECO:0000256" key="6">
    <source>
        <dbReference type="ARBA" id="ARBA00022719"/>
    </source>
</evidence>
<dbReference type="GO" id="GO:0050136">
    <property type="term" value="F:NADH dehydrogenase (quinone) (non-electrogenic) activity"/>
    <property type="evidence" value="ECO:0007669"/>
    <property type="project" value="UniProtKB-UniRule"/>
</dbReference>
<protein>
    <recommendedName>
        <fullName evidence="11">NADH-quinone oxidoreductase subunit A</fullName>
        <ecNumber evidence="11">7.1.1.-</ecNumber>
    </recommendedName>
    <alternativeName>
        <fullName evidence="11">NADH dehydrogenase I subunit A</fullName>
    </alternativeName>
    <alternativeName>
        <fullName evidence="11">NDH-1 subunit A</fullName>
    </alternativeName>
    <alternativeName>
        <fullName evidence="11">NUO1</fullName>
    </alternativeName>
</protein>
<evidence type="ECO:0000256" key="8">
    <source>
        <dbReference type="ARBA" id="ARBA00022989"/>
    </source>
</evidence>
<dbReference type="InterPro" id="IPR038430">
    <property type="entry name" value="NDAH_ubi_oxred_su3_sf"/>
</dbReference>
<keyword evidence="5 11" id="KW-0812">Transmembrane</keyword>
<evidence type="ECO:0000256" key="2">
    <source>
        <dbReference type="ARBA" id="ARBA00008472"/>
    </source>
</evidence>
<feature type="transmembrane region" description="Helical" evidence="11">
    <location>
        <begin position="78"/>
        <end position="98"/>
    </location>
</feature>
<comment type="caution">
    <text evidence="13">The sequence shown here is derived from an EMBL/GenBank/DDBJ whole genome shotgun (WGS) entry which is preliminary data.</text>
</comment>
<dbReference type="GO" id="GO:0048038">
    <property type="term" value="F:quinone binding"/>
    <property type="evidence" value="ECO:0007669"/>
    <property type="project" value="UniProtKB-KW"/>
</dbReference>